<evidence type="ECO:0000313" key="1">
    <source>
        <dbReference type="EMBL" id="SPU44673.1"/>
    </source>
</evidence>
<protein>
    <submittedName>
        <fullName evidence="1">Uncharacterized protein</fullName>
    </submittedName>
</protein>
<evidence type="ECO:0000313" key="2">
    <source>
        <dbReference type="Proteomes" id="UP000250358"/>
    </source>
</evidence>
<reference evidence="1 2" key="1">
    <citation type="submission" date="2018-06" db="EMBL/GenBank/DDBJ databases">
        <authorList>
            <consortium name="Pathogen Informatics"/>
            <person name="Doyle S."/>
        </authorList>
    </citation>
    <scope>NUCLEOTIDE SEQUENCE [LARGE SCALE GENOMIC DNA]</scope>
    <source>
        <strain evidence="1 2">NCTC11165</strain>
    </source>
</reference>
<dbReference type="AlphaFoldDB" id="A0A2X1AIH9"/>
<accession>A0A2X1AIH9</accession>
<proteinExistence type="predicted"/>
<dbReference type="Proteomes" id="UP000250358">
    <property type="component" value="Unassembled WGS sequence"/>
</dbReference>
<dbReference type="EMBL" id="UAQM01000014">
    <property type="protein sequence ID" value="SPU44673.1"/>
    <property type="molecule type" value="Genomic_DNA"/>
</dbReference>
<organism evidence="1 2">
    <name type="scientific">Brevundimonas diminuta</name>
    <name type="common">Pseudomonas diminuta</name>
    <dbReference type="NCBI Taxonomy" id="293"/>
    <lineage>
        <taxon>Bacteria</taxon>
        <taxon>Pseudomonadati</taxon>
        <taxon>Pseudomonadota</taxon>
        <taxon>Alphaproteobacteria</taxon>
        <taxon>Caulobacterales</taxon>
        <taxon>Caulobacteraceae</taxon>
        <taxon>Brevundimonas</taxon>
    </lineage>
</organism>
<name>A0A2X1AIH9_BREDI</name>
<sequence>MERAQVDAAKRAVFGLSTPNFPAMFGGDAIESLETTLERATVTANGAWIFHLADGSTWRQIDNTRVANPRTRQGEEVRVRKAALGSYFLNLGSNRAVRVRRE</sequence>
<gene>
    <name evidence="1" type="ORF">NCTC11165_01871</name>
</gene>